<evidence type="ECO:0000256" key="2">
    <source>
        <dbReference type="ARBA" id="ARBA00022723"/>
    </source>
</evidence>
<accession>A0ABS1TF05</accession>
<dbReference type="EMBL" id="JAESWC010000018">
    <property type="protein sequence ID" value="MBL4937963.1"/>
    <property type="molecule type" value="Genomic_DNA"/>
</dbReference>
<feature type="binding site" evidence="4">
    <location>
        <position position="93"/>
    </location>
    <ligand>
        <name>Zn(2+)</name>
        <dbReference type="ChEBI" id="CHEBI:29105"/>
    </ligand>
</feature>
<feature type="binding site" evidence="4">
    <location>
        <position position="73"/>
    </location>
    <ligand>
        <name>Zn(2+)</name>
        <dbReference type="ChEBI" id="CHEBI:29105"/>
    </ligand>
</feature>
<reference evidence="5 6" key="1">
    <citation type="submission" date="2021-01" db="EMBL/GenBank/DDBJ databases">
        <title>Genome public.</title>
        <authorList>
            <person name="Liu C."/>
            <person name="Sun Q."/>
        </authorList>
    </citation>
    <scope>NUCLEOTIDE SEQUENCE [LARGE SCALE GENOMIC DNA]</scope>
    <source>
        <strain evidence="5 6">YIM B02515</strain>
    </source>
</reference>
<evidence type="ECO:0000256" key="4">
    <source>
        <dbReference type="HAMAP-Rule" id="MF_00213"/>
    </source>
</evidence>
<feature type="binding site" evidence="4">
    <location>
        <position position="76"/>
    </location>
    <ligand>
        <name>Zn(2+)</name>
        <dbReference type="ChEBI" id="CHEBI:29105"/>
    </ligand>
</feature>
<evidence type="ECO:0000313" key="5">
    <source>
        <dbReference type="EMBL" id="MBL4937963.1"/>
    </source>
</evidence>
<keyword evidence="3 4" id="KW-0862">Zinc</keyword>
<dbReference type="InterPro" id="IPR000688">
    <property type="entry name" value="HypA/HybF"/>
</dbReference>
<feature type="binding site" evidence="4">
    <location>
        <position position="90"/>
    </location>
    <ligand>
        <name>Zn(2+)</name>
        <dbReference type="ChEBI" id="CHEBI:29105"/>
    </ligand>
</feature>
<protein>
    <recommendedName>
        <fullName evidence="4">Hydrogenase maturation factor HypA</fullName>
    </recommendedName>
</protein>
<dbReference type="HAMAP" id="MF_00213">
    <property type="entry name" value="HypA_HybF"/>
    <property type="match status" value="1"/>
</dbReference>
<dbReference type="RefSeq" id="WP_202750703.1">
    <property type="nucleotide sequence ID" value="NZ_JAESWC010000018.1"/>
</dbReference>
<evidence type="ECO:0000313" key="6">
    <source>
        <dbReference type="Proteomes" id="UP000632377"/>
    </source>
</evidence>
<evidence type="ECO:0000256" key="3">
    <source>
        <dbReference type="ARBA" id="ARBA00022833"/>
    </source>
</evidence>
<gene>
    <name evidence="4 5" type="primary">hypA</name>
    <name evidence="5" type="ORF">JK636_19825</name>
</gene>
<dbReference type="PANTHER" id="PTHR34535:SF3">
    <property type="entry name" value="HYDROGENASE MATURATION FACTOR HYPA"/>
    <property type="match status" value="1"/>
</dbReference>
<evidence type="ECO:0000256" key="1">
    <source>
        <dbReference type="ARBA" id="ARBA00022596"/>
    </source>
</evidence>
<organism evidence="5 6">
    <name type="scientific">Clostridium rhizosphaerae</name>
    <dbReference type="NCBI Taxonomy" id="2803861"/>
    <lineage>
        <taxon>Bacteria</taxon>
        <taxon>Bacillati</taxon>
        <taxon>Bacillota</taxon>
        <taxon>Clostridia</taxon>
        <taxon>Eubacteriales</taxon>
        <taxon>Clostridiaceae</taxon>
        <taxon>Clostridium</taxon>
    </lineage>
</organism>
<comment type="similarity">
    <text evidence="4">Belongs to the HypA/HybF family.</text>
</comment>
<comment type="function">
    <text evidence="4">Involved in the maturation of [NiFe] hydrogenases. Required for nickel insertion into the metal center of the hydrogenase.</text>
</comment>
<keyword evidence="6" id="KW-1185">Reference proteome</keyword>
<keyword evidence="1 4" id="KW-0533">Nickel</keyword>
<keyword evidence="2 4" id="KW-0479">Metal-binding</keyword>
<comment type="caution">
    <text evidence="5">The sequence shown here is derived from an EMBL/GenBank/DDBJ whole genome shotgun (WGS) entry which is preliminary data.</text>
</comment>
<feature type="binding site" evidence="4">
    <location>
        <position position="2"/>
    </location>
    <ligand>
        <name>Ni(2+)</name>
        <dbReference type="ChEBI" id="CHEBI:49786"/>
    </ligand>
</feature>
<name>A0ABS1TF05_9CLOT</name>
<dbReference type="PIRSF" id="PIRSF004761">
    <property type="entry name" value="Hydrgn_mat_HypA"/>
    <property type="match status" value="1"/>
</dbReference>
<sequence length="118" mass="13089">MHELPITESIVRIASDEALKHNVSKINEIRIKIGEISGLVPECIQYYFDVVSAGTKAEGAKLIINKLPIVMKCVNCNFTGETDKFVENKCPDCGSTQMKMIGGNEFYIDSMEVEKDGD</sequence>
<proteinExistence type="inferred from homology"/>
<dbReference type="PANTHER" id="PTHR34535">
    <property type="entry name" value="HYDROGENASE MATURATION FACTOR HYPA"/>
    <property type="match status" value="1"/>
</dbReference>
<dbReference type="Proteomes" id="UP000632377">
    <property type="component" value="Unassembled WGS sequence"/>
</dbReference>
<dbReference type="Pfam" id="PF01155">
    <property type="entry name" value="HypA"/>
    <property type="match status" value="1"/>
</dbReference>
<dbReference type="Gene3D" id="3.30.2320.80">
    <property type="match status" value="1"/>
</dbReference>
<dbReference type="NCBIfam" id="TIGR00100">
    <property type="entry name" value="hypA"/>
    <property type="match status" value="1"/>
</dbReference>